<evidence type="ECO:0000313" key="5">
    <source>
        <dbReference type="Proteomes" id="UP000501849"/>
    </source>
</evidence>
<dbReference type="KEGG" id="mfre:EXE63_15645"/>
<gene>
    <name evidence="4" type="ORF">EXE63_15645</name>
</gene>
<dbReference type="Proteomes" id="UP000501849">
    <property type="component" value="Chromosome"/>
</dbReference>
<dbReference type="EMBL" id="CP038799">
    <property type="protein sequence ID" value="QIV82148.1"/>
    <property type="molecule type" value="Genomic_DNA"/>
</dbReference>
<name>A0A6H0S470_9MYCO</name>
<feature type="domain" description="DUF7373" evidence="3">
    <location>
        <begin position="269"/>
        <end position="400"/>
    </location>
</feature>
<keyword evidence="5" id="KW-1185">Reference proteome</keyword>
<evidence type="ECO:0000259" key="3">
    <source>
        <dbReference type="Pfam" id="PF24092"/>
    </source>
</evidence>
<dbReference type="PROSITE" id="PS51257">
    <property type="entry name" value="PROKAR_LIPOPROTEIN"/>
    <property type="match status" value="1"/>
</dbReference>
<organism evidence="4 5">
    <name type="scientific">Mycolicibacterium frederiksbergense</name>
    <dbReference type="NCBI Taxonomy" id="117567"/>
    <lineage>
        <taxon>Bacteria</taxon>
        <taxon>Bacillati</taxon>
        <taxon>Actinomycetota</taxon>
        <taxon>Actinomycetes</taxon>
        <taxon>Mycobacteriales</taxon>
        <taxon>Mycobacteriaceae</taxon>
        <taxon>Mycolicibacterium</taxon>
    </lineage>
</organism>
<keyword evidence="1" id="KW-0732">Signal</keyword>
<protein>
    <submittedName>
        <fullName evidence="4">Uncharacterized protein</fullName>
    </submittedName>
</protein>
<accession>A0A6H0S470</accession>
<feature type="domain" description="DUF7373" evidence="2">
    <location>
        <begin position="64"/>
        <end position="263"/>
    </location>
</feature>
<dbReference type="InterPro" id="IPR056463">
    <property type="entry name" value="DUF7373_C"/>
</dbReference>
<dbReference type="AlphaFoldDB" id="A0A6H0S470"/>
<reference evidence="4 5" key="1">
    <citation type="submission" date="2019-04" db="EMBL/GenBank/DDBJ databases">
        <title>Draft, Whole-Genome Sequence of the Anthracene-degrading Mycobacterium frederiksbergense LB501T, Isolated from a Polycyclic Aromatic Hydrocarbon (PAH)-Contaminated Soil.</title>
        <authorList>
            <person name="Augelletti F."/>
        </authorList>
    </citation>
    <scope>NUCLEOTIDE SEQUENCE [LARGE SCALE GENOMIC DNA]</scope>
    <source>
        <strain evidence="4 5">LB 501T</strain>
    </source>
</reference>
<evidence type="ECO:0000259" key="2">
    <source>
        <dbReference type="Pfam" id="PF24088"/>
    </source>
</evidence>
<dbReference type="InterPro" id="IPR055797">
    <property type="entry name" value="DUF7373"/>
</dbReference>
<evidence type="ECO:0000313" key="4">
    <source>
        <dbReference type="EMBL" id="QIV82148.1"/>
    </source>
</evidence>
<feature type="chain" id="PRO_5039093469" evidence="1">
    <location>
        <begin position="19"/>
        <end position="402"/>
    </location>
</feature>
<feature type="signal peptide" evidence="1">
    <location>
        <begin position="1"/>
        <end position="18"/>
    </location>
</feature>
<dbReference type="RefSeq" id="WP_168142675.1">
    <property type="nucleotide sequence ID" value="NZ_CP038799.1"/>
</dbReference>
<proteinExistence type="predicted"/>
<evidence type="ECO:0000256" key="1">
    <source>
        <dbReference type="SAM" id="SignalP"/>
    </source>
</evidence>
<dbReference type="Pfam" id="PF24088">
    <property type="entry name" value="DUF7373"/>
    <property type="match status" value="1"/>
</dbReference>
<sequence length="402" mass="41323">MSKVGALAVSVLVFAACAAPGDSTTTDSPGASAANVPTTTVAPIVSPALLDAGTYPTAPRPPLGNAADPRTGAITDAQHLADFVVGPWEADEALVTPYLATYYLLDSSGSLMQFAPETVAQQAERHGIVNGFASARQVTDKTVMMNAVFRFPDAAAATAAAVDMNSGAAAQAVRGATPTPAVIPGHPEAAASTYPFTPHESDQEWTVIRSFAPHGPFVLMQLVQSVDGFDAAAALVQKAIDVQGPRIDEFRPAPADALADVPLDPTGLLAKTLPLTGSAVPTKNAVYTRRGAVHFQSNPIASKTLFTDTGVSAVAMALTNVYEAKSPGLASMVVGSFSKEVTAQGAVPAEPVPALPDSHCSERGKAFYCVAAAGRYAVEVNAESLPQAHQQMAAQYILLTAG</sequence>
<dbReference type="Pfam" id="PF24092">
    <property type="entry name" value="DUF7373_C"/>
    <property type="match status" value="1"/>
</dbReference>